<evidence type="ECO:0000256" key="1">
    <source>
        <dbReference type="SAM" id="MobiDB-lite"/>
    </source>
</evidence>
<evidence type="ECO:0000313" key="3">
    <source>
        <dbReference type="Proteomes" id="UP001146120"/>
    </source>
</evidence>
<reference evidence="2" key="2">
    <citation type="journal article" date="2023" name="Microbiol Resour">
        <title>Decontamination and Annotation of the Draft Genome Sequence of the Oomycete Lagenidium giganteum ARSEF 373.</title>
        <authorList>
            <person name="Morgan W.R."/>
            <person name="Tartar A."/>
        </authorList>
    </citation>
    <scope>NUCLEOTIDE SEQUENCE</scope>
    <source>
        <strain evidence="2">ARSEF 373</strain>
    </source>
</reference>
<feature type="region of interest" description="Disordered" evidence="1">
    <location>
        <begin position="1"/>
        <end position="35"/>
    </location>
</feature>
<name>A0AAV2YPM8_9STRA</name>
<dbReference type="Gene3D" id="2.40.70.10">
    <property type="entry name" value="Acid Proteases"/>
    <property type="match status" value="1"/>
</dbReference>
<evidence type="ECO:0000313" key="2">
    <source>
        <dbReference type="EMBL" id="DAZ95950.1"/>
    </source>
</evidence>
<gene>
    <name evidence="2" type="ORF">N0F65_009112</name>
</gene>
<reference evidence="2" key="1">
    <citation type="submission" date="2022-11" db="EMBL/GenBank/DDBJ databases">
        <authorList>
            <person name="Morgan W.R."/>
            <person name="Tartar A."/>
        </authorList>
    </citation>
    <scope>NUCLEOTIDE SEQUENCE</scope>
    <source>
        <strain evidence="2">ARSEF 373</strain>
    </source>
</reference>
<dbReference type="SUPFAM" id="SSF50630">
    <property type="entry name" value="Acid proteases"/>
    <property type="match status" value="1"/>
</dbReference>
<accession>A0AAV2YPM8</accession>
<dbReference type="Proteomes" id="UP001146120">
    <property type="component" value="Unassembled WGS sequence"/>
</dbReference>
<dbReference type="AlphaFoldDB" id="A0AAV2YPM8"/>
<feature type="region of interest" description="Disordered" evidence="1">
    <location>
        <begin position="209"/>
        <end position="229"/>
    </location>
</feature>
<sequence>MSRGMSRPTARLRKASSGRRSVKINTFETDDSESSSDEAIVFDKFTMNASEDQVHMVVNERELVRKAGTVDDKHVTIMLDSGATSNMIRPGLAERVTAVRQTQIQRFDGTWTQPAPMKKVEAQVTMDGHDFGNMEFTELSDNHDVIFGNPWFTQHQPNARSEDSCSGISSGSHGGGLATIEYAHSMLVHSSTNLSPFEFDTGRKKCKMFKDRTSQSQTMRASLRRIDES</sequence>
<dbReference type="CDD" id="cd00303">
    <property type="entry name" value="retropepsin_like"/>
    <property type="match status" value="1"/>
</dbReference>
<feature type="compositionally biased region" description="Basic residues" evidence="1">
    <location>
        <begin position="10"/>
        <end position="22"/>
    </location>
</feature>
<organism evidence="2 3">
    <name type="scientific">Lagenidium giganteum</name>
    <dbReference type="NCBI Taxonomy" id="4803"/>
    <lineage>
        <taxon>Eukaryota</taxon>
        <taxon>Sar</taxon>
        <taxon>Stramenopiles</taxon>
        <taxon>Oomycota</taxon>
        <taxon>Peronosporomycetes</taxon>
        <taxon>Pythiales</taxon>
        <taxon>Pythiaceae</taxon>
    </lineage>
</organism>
<dbReference type="InterPro" id="IPR021109">
    <property type="entry name" value="Peptidase_aspartic_dom_sf"/>
</dbReference>
<proteinExistence type="predicted"/>
<dbReference type="Pfam" id="PF13650">
    <property type="entry name" value="Asp_protease_2"/>
    <property type="match status" value="1"/>
</dbReference>
<protein>
    <submittedName>
        <fullName evidence="2">Uncharacterized protein</fullName>
    </submittedName>
</protein>
<dbReference type="EMBL" id="DAKRPA010000183">
    <property type="protein sequence ID" value="DAZ95950.1"/>
    <property type="molecule type" value="Genomic_DNA"/>
</dbReference>
<comment type="caution">
    <text evidence="2">The sequence shown here is derived from an EMBL/GenBank/DDBJ whole genome shotgun (WGS) entry which is preliminary data.</text>
</comment>
<keyword evidence="3" id="KW-1185">Reference proteome</keyword>